<evidence type="ECO:0000256" key="5">
    <source>
        <dbReference type="PROSITE-ProRule" id="PRU10141"/>
    </source>
</evidence>
<keyword evidence="2 5" id="KW-0547">Nucleotide-binding</keyword>
<dbReference type="AlphaFoldDB" id="A0AAD8HWX1"/>
<dbReference type="InterPro" id="IPR011009">
    <property type="entry name" value="Kinase-like_dom_sf"/>
</dbReference>
<dbReference type="PANTHER" id="PTHR24361">
    <property type="entry name" value="MITOGEN-ACTIVATED KINASE KINASE KINASE"/>
    <property type="match status" value="1"/>
</dbReference>
<evidence type="ECO:0000256" key="6">
    <source>
        <dbReference type="RuleBase" id="RU000304"/>
    </source>
</evidence>
<keyword evidence="6" id="KW-0723">Serine/threonine-protein kinase</keyword>
<comment type="caution">
    <text evidence="9">The sequence shown here is derived from an EMBL/GenBank/DDBJ whole genome shotgun (WGS) entry which is preliminary data.</text>
</comment>
<organism evidence="9 10">
    <name type="scientific">Heracleum sosnowskyi</name>
    <dbReference type="NCBI Taxonomy" id="360622"/>
    <lineage>
        <taxon>Eukaryota</taxon>
        <taxon>Viridiplantae</taxon>
        <taxon>Streptophyta</taxon>
        <taxon>Embryophyta</taxon>
        <taxon>Tracheophyta</taxon>
        <taxon>Spermatophyta</taxon>
        <taxon>Magnoliopsida</taxon>
        <taxon>eudicotyledons</taxon>
        <taxon>Gunneridae</taxon>
        <taxon>Pentapetalae</taxon>
        <taxon>asterids</taxon>
        <taxon>campanulids</taxon>
        <taxon>Apiales</taxon>
        <taxon>Apiaceae</taxon>
        <taxon>Apioideae</taxon>
        <taxon>apioid superclade</taxon>
        <taxon>Tordylieae</taxon>
        <taxon>Tordyliinae</taxon>
        <taxon>Heracleum</taxon>
    </lineage>
</organism>
<dbReference type="PROSITE" id="PS00108">
    <property type="entry name" value="PROTEIN_KINASE_ST"/>
    <property type="match status" value="1"/>
</dbReference>
<dbReference type="GO" id="GO:0004674">
    <property type="term" value="F:protein serine/threonine kinase activity"/>
    <property type="evidence" value="ECO:0007669"/>
    <property type="project" value="UniProtKB-KW"/>
</dbReference>
<keyword evidence="10" id="KW-1185">Reference proteome</keyword>
<dbReference type="Gene3D" id="3.30.200.20">
    <property type="entry name" value="Phosphorylase Kinase, domain 1"/>
    <property type="match status" value="1"/>
</dbReference>
<dbReference type="PROSITE" id="PS00107">
    <property type="entry name" value="PROTEIN_KINASE_ATP"/>
    <property type="match status" value="1"/>
</dbReference>
<evidence type="ECO:0000259" key="8">
    <source>
        <dbReference type="PROSITE" id="PS50011"/>
    </source>
</evidence>
<feature type="compositionally biased region" description="Low complexity" evidence="7">
    <location>
        <begin position="28"/>
        <end position="49"/>
    </location>
</feature>
<proteinExistence type="inferred from homology"/>
<evidence type="ECO:0000256" key="1">
    <source>
        <dbReference type="ARBA" id="ARBA00022679"/>
    </source>
</evidence>
<dbReference type="InterPro" id="IPR017441">
    <property type="entry name" value="Protein_kinase_ATP_BS"/>
</dbReference>
<evidence type="ECO:0000313" key="9">
    <source>
        <dbReference type="EMBL" id="KAK1374994.1"/>
    </source>
</evidence>
<dbReference type="SUPFAM" id="SSF56112">
    <property type="entry name" value="Protein kinase-like (PK-like)"/>
    <property type="match status" value="1"/>
</dbReference>
<accession>A0AAD8HWX1</accession>
<dbReference type="Proteomes" id="UP001237642">
    <property type="component" value="Unassembled WGS sequence"/>
</dbReference>
<evidence type="ECO:0000256" key="4">
    <source>
        <dbReference type="ARBA" id="ARBA00022840"/>
    </source>
</evidence>
<sequence>MIRQRRHQQALRLSLPDPLPSCEFQNHNNLSSSSSSSTLSPLSSTSSSNSITIDNVLDLEKLAVLGHGHGATVYKVRHKNSANIYALKVLRFDEDVMKIQQQAAVREAEILKRLDSDLIVKCYGGVFDNQFLDTDNGGDLCFVMEYMESGSLLDVLSICHTLPEKVISVVARRVLEGLQYLHGMQIVHRDIKPSNLLINSKGELKIADFGVSRVVATTNEEREWCVGTCAYMSPERFDSERWNGGDCDGFAGDVWSLGVVVLECFVGRYPLIVPGQKLDWATLMCAISFGEKMVLPDKASPEFRTFVWRCLEKDWRVRGTVEELLDHPFVTTCCSGPVEGLLGNASEPSFGLKVASQF</sequence>
<dbReference type="SMART" id="SM00220">
    <property type="entry name" value="S_TKc"/>
    <property type="match status" value="1"/>
</dbReference>
<evidence type="ECO:0000313" key="10">
    <source>
        <dbReference type="Proteomes" id="UP001237642"/>
    </source>
</evidence>
<dbReference type="CDD" id="cd06623">
    <property type="entry name" value="PKc_MAPKK_plant_like"/>
    <property type="match status" value="1"/>
</dbReference>
<feature type="region of interest" description="Disordered" evidence="7">
    <location>
        <begin position="24"/>
        <end position="49"/>
    </location>
</feature>
<gene>
    <name evidence="9" type="ORF">POM88_031187</name>
</gene>
<protein>
    <submittedName>
        <fullName evidence="9">Protein kinase domain-containing protein</fullName>
    </submittedName>
</protein>
<feature type="binding site" evidence="5">
    <location>
        <position position="88"/>
    </location>
    <ligand>
        <name>ATP</name>
        <dbReference type="ChEBI" id="CHEBI:30616"/>
    </ligand>
</feature>
<dbReference type="InterPro" id="IPR053235">
    <property type="entry name" value="Ser_Thr_kinase"/>
</dbReference>
<keyword evidence="4 5" id="KW-0067">ATP-binding</keyword>
<comment type="similarity">
    <text evidence="6">Belongs to the protein kinase superfamily.</text>
</comment>
<keyword evidence="1" id="KW-0808">Transferase</keyword>
<dbReference type="Pfam" id="PF00069">
    <property type="entry name" value="Pkinase"/>
    <property type="match status" value="1"/>
</dbReference>
<evidence type="ECO:0000256" key="2">
    <source>
        <dbReference type="ARBA" id="ARBA00022741"/>
    </source>
</evidence>
<evidence type="ECO:0000256" key="7">
    <source>
        <dbReference type="SAM" id="MobiDB-lite"/>
    </source>
</evidence>
<dbReference type="GO" id="GO:0005524">
    <property type="term" value="F:ATP binding"/>
    <property type="evidence" value="ECO:0007669"/>
    <property type="project" value="UniProtKB-UniRule"/>
</dbReference>
<reference evidence="9" key="2">
    <citation type="submission" date="2023-05" db="EMBL/GenBank/DDBJ databases">
        <authorList>
            <person name="Schelkunov M.I."/>
        </authorList>
    </citation>
    <scope>NUCLEOTIDE SEQUENCE</scope>
    <source>
        <strain evidence="9">Hsosn_3</strain>
        <tissue evidence="9">Leaf</tissue>
    </source>
</reference>
<dbReference type="InterPro" id="IPR000719">
    <property type="entry name" value="Prot_kinase_dom"/>
</dbReference>
<reference evidence="9" key="1">
    <citation type="submission" date="2023-02" db="EMBL/GenBank/DDBJ databases">
        <title>Genome of toxic invasive species Heracleum sosnowskyi carries increased number of genes despite the absence of recent whole-genome duplications.</title>
        <authorList>
            <person name="Schelkunov M."/>
            <person name="Shtratnikova V."/>
            <person name="Makarenko M."/>
            <person name="Klepikova A."/>
            <person name="Omelchenko D."/>
            <person name="Novikova G."/>
            <person name="Obukhova E."/>
            <person name="Bogdanov V."/>
            <person name="Penin A."/>
            <person name="Logacheva M."/>
        </authorList>
    </citation>
    <scope>NUCLEOTIDE SEQUENCE</scope>
    <source>
        <strain evidence="9">Hsosn_3</strain>
        <tissue evidence="9">Leaf</tissue>
    </source>
</reference>
<evidence type="ECO:0000256" key="3">
    <source>
        <dbReference type="ARBA" id="ARBA00022777"/>
    </source>
</evidence>
<dbReference type="InterPro" id="IPR008271">
    <property type="entry name" value="Ser/Thr_kinase_AS"/>
</dbReference>
<dbReference type="EMBL" id="JAUIZM010000007">
    <property type="protein sequence ID" value="KAK1374994.1"/>
    <property type="molecule type" value="Genomic_DNA"/>
</dbReference>
<dbReference type="GO" id="GO:0005737">
    <property type="term" value="C:cytoplasm"/>
    <property type="evidence" value="ECO:0007669"/>
    <property type="project" value="TreeGrafter"/>
</dbReference>
<dbReference type="PANTHER" id="PTHR24361:SF747">
    <property type="entry name" value="MITOGEN-ACTIVATED PROTEIN KINASE KINASE 10"/>
    <property type="match status" value="1"/>
</dbReference>
<dbReference type="Gene3D" id="1.10.510.10">
    <property type="entry name" value="Transferase(Phosphotransferase) domain 1"/>
    <property type="match status" value="1"/>
</dbReference>
<keyword evidence="3 9" id="KW-0418">Kinase</keyword>
<dbReference type="PROSITE" id="PS50011">
    <property type="entry name" value="PROTEIN_KINASE_DOM"/>
    <property type="match status" value="1"/>
</dbReference>
<feature type="domain" description="Protein kinase" evidence="8">
    <location>
        <begin position="59"/>
        <end position="330"/>
    </location>
</feature>
<name>A0AAD8HWX1_9APIA</name>